<reference evidence="1" key="1">
    <citation type="submission" date="2021-03" db="EMBL/GenBank/DDBJ databases">
        <authorList>
            <consortium name="DOE Joint Genome Institute"/>
            <person name="Ahrendt S."/>
            <person name="Looney B.P."/>
            <person name="Miyauchi S."/>
            <person name="Morin E."/>
            <person name="Drula E."/>
            <person name="Courty P.E."/>
            <person name="Chicoki N."/>
            <person name="Fauchery L."/>
            <person name="Kohler A."/>
            <person name="Kuo A."/>
            <person name="Labutti K."/>
            <person name="Pangilinan J."/>
            <person name="Lipzen A."/>
            <person name="Riley R."/>
            <person name="Andreopoulos W."/>
            <person name="He G."/>
            <person name="Johnson J."/>
            <person name="Barry K.W."/>
            <person name="Grigoriev I.V."/>
            <person name="Nagy L."/>
            <person name="Hibbett D."/>
            <person name="Henrissat B."/>
            <person name="Matheny P.B."/>
            <person name="Labbe J."/>
            <person name="Martin F."/>
        </authorList>
    </citation>
    <scope>NUCLEOTIDE SEQUENCE</scope>
    <source>
        <strain evidence="1">HHB10654</strain>
    </source>
</reference>
<comment type="caution">
    <text evidence="1">The sequence shown here is derived from an EMBL/GenBank/DDBJ whole genome shotgun (WGS) entry which is preliminary data.</text>
</comment>
<gene>
    <name evidence="1" type="ORF">BV25DRAFT_1825529</name>
</gene>
<keyword evidence="2" id="KW-1185">Reference proteome</keyword>
<name>A0ACB8T1A3_9AGAM</name>
<organism evidence="1 2">
    <name type="scientific">Artomyces pyxidatus</name>
    <dbReference type="NCBI Taxonomy" id="48021"/>
    <lineage>
        <taxon>Eukaryota</taxon>
        <taxon>Fungi</taxon>
        <taxon>Dikarya</taxon>
        <taxon>Basidiomycota</taxon>
        <taxon>Agaricomycotina</taxon>
        <taxon>Agaricomycetes</taxon>
        <taxon>Russulales</taxon>
        <taxon>Auriscalpiaceae</taxon>
        <taxon>Artomyces</taxon>
    </lineage>
</organism>
<accession>A0ACB8T1A3</accession>
<sequence length="468" mass="53420">MDFLHSQVAALQGRLAFVAVEPIPWQTYVLAFSWVICTFESYLLLRQYPLYSKPAPPQVLAQHFDQEVFDKSQKYGKHKAKYSLVAGLYKQVLDTVQLASGVYYPWAWSVSGQILGKAGYGAEYQITQSILFVFVLTFTSTIPTLPLGLYQTFVLEEQHGFNKMTLGLYFADMAKGWALGIVFGAPLLATFLYIFEWAGDRFVPWLMAFLFIFQMAMVVIYPTIIQPLFNKLSPLPAGDLRTRIESLATKLSFPLKHLYEIDGSKRSSHSNAYFFGLPWSKHIVIFDTLIKQSKPEEVEAVLAHELGHWFYYHPTKLLLVSQIHLFTILAIFPAFRNAPPLLRSFGFPEDVCANPPPIIAFLLYQMVLTPMEAVVGMALNAVSRRFEYQADRFACELQTQLKDDDMRDMGKRLGRALITLHVENLSTVWVDWLYSAYHHSHPTLTERLKALESFGGEPVDKLETKKEL</sequence>
<proteinExistence type="predicted"/>
<evidence type="ECO:0000313" key="2">
    <source>
        <dbReference type="Proteomes" id="UP000814140"/>
    </source>
</evidence>
<evidence type="ECO:0000313" key="1">
    <source>
        <dbReference type="EMBL" id="KAI0062524.1"/>
    </source>
</evidence>
<reference evidence="1" key="2">
    <citation type="journal article" date="2022" name="New Phytol.">
        <title>Evolutionary transition to the ectomycorrhizal habit in the genomes of a hyperdiverse lineage of mushroom-forming fungi.</title>
        <authorList>
            <person name="Looney B."/>
            <person name="Miyauchi S."/>
            <person name="Morin E."/>
            <person name="Drula E."/>
            <person name="Courty P.E."/>
            <person name="Kohler A."/>
            <person name="Kuo A."/>
            <person name="LaButti K."/>
            <person name="Pangilinan J."/>
            <person name="Lipzen A."/>
            <person name="Riley R."/>
            <person name="Andreopoulos W."/>
            <person name="He G."/>
            <person name="Johnson J."/>
            <person name="Nolan M."/>
            <person name="Tritt A."/>
            <person name="Barry K.W."/>
            <person name="Grigoriev I.V."/>
            <person name="Nagy L.G."/>
            <person name="Hibbett D."/>
            <person name="Henrissat B."/>
            <person name="Matheny P.B."/>
            <person name="Labbe J."/>
            <person name="Martin F.M."/>
        </authorList>
    </citation>
    <scope>NUCLEOTIDE SEQUENCE</scope>
    <source>
        <strain evidence="1">HHB10654</strain>
    </source>
</reference>
<protein>
    <submittedName>
        <fullName evidence="1">Uncharacterized protein</fullName>
    </submittedName>
</protein>
<dbReference type="EMBL" id="MU277207">
    <property type="protein sequence ID" value="KAI0062524.1"/>
    <property type="molecule type" value="Genomic_DNA"/>
</dbReference>
<dbReference type="Proteomes" id="UP000814140">
    <property type="component" value="Unassembled WGS sequence"/>
</dbReference>